<gene>
    <name evidence="2" type="primary">LOC107802592</name>
</gene>
<reference evidence="2" key="2">
    <citation type="submission" date="2025-08" db="UniProtKB">
        <authorList>
            <consortium name="RefSeq"/>
        </authorList>
    </citation>
    <scope>IDENTIFICATION</scope>
    <source>
        <tissue evidence="2">Leaf</tissue>
    </source>
</reference>
<keyword evidence="2" id="KW-0378">Hydrolase</keyword>
<sequence length="1370" mass="153494">MAPKKKKPQSSSSKGKASSSSTGPKLQISAENENRLRRLLLYSGRSTQSPAPTPAEDALSKAQKAKKLRSIYEKLSCEGFSDDQIERALSALKVLIKKMSPLTNNFLYMITKERATFEAALDWLCLNLRGNELPLKFSSGTSQLNEGSVGIISTAREDWVPSADSSVAEVKDERKPEVSVVPKGRSDSESLRTVERAQADWIRQYMEQQEEDEAESWESGLFDDGSLEQVSRKRRSVESIVQEFHNARLEAIHAKERGDKKSHEQVSRTIRRIKQEISALGLPDDILESAHESASDHAVLDTSSEKLDVDNVPSHNFRTSHEQEIGIDEKVAVNSSSNEFTENNPSSGPIDDKVAPGGEAEDVELGDFLFEEVSSADVSSTILELQKKEKMRELCSQKNLEKLEGIWKKGDPQKIPKAFLHQLCQRSGWEAPKYAKISGKGNNSHYTVSIMRKASGRGKSRKAGGLVTIELPSQDHTSSTTEDAQNRVAAYALHRLFPDLPVHMPITEPYASLILQWEEGDSVIDIVDDQVERRTYFVDSLLDASGSGNITHCDVSNNASEEKFLEPHATEDKTAIADFADSNPSKEAESFSLKKEQEGRKKLKKYQEMLKSRAGLPIADLKGKILHSLEENDVLVICGETGCGKTTQVPQFILDDMIESGRGGHCNIICTQPRRIAAISVAERVADERCESSPGSSDSLVGYQVRLDSARNERTKLLFCTTGILLRMFSGNKNLAGVSHIIVDEVHERSLLGDFLLIVLKSLIQKQSALCTAKLKVILMSATVDSHLFSHYFGHCPVITAQGRTHPVSTYFLEDIYESTNYRLASDSPASLSYGISTREKNAPIGNHRGKKNLVLSGWGDESLLSEEYINPYYDPSNYQNYSEQTQKNLRKLNEEIIDYDLLEDLVCYIDETYPEGSILVFLPGVGEIHTLYDRLSVSFQFSGQSSEWILPLHSSVASEDQKKVFMRPPENIRKVIIATNIAETSITIDDVVYVVDCGKHKENRYNPKKDRSTGQTIGTGRESEGLYYLNSLSPSTTCLVTDPPDLIHRRLGHPSLFKLQKMVPSLSSLSTLDCESCQLGKHTRASFSRSVESHAESVFSLVHSDIWGLSRVSSSLRFRYFVSFIDDYSRCTWLFLMKDRSELFSIFQSFCAEIKNQFGVSIRIFRSDNALEYLSSQFQQFMTFQGLIHQTSCPYTPQQNGVAERKNRHLIETARTLLIESRIPLRFWGDAVLTTCYLINRMPSSPIKNQIPHSVLFPQSPLYSLPSRIFGSTCFAHNLAPRKDKLAPRALKCVFLGYSRVQKGYRCYSPDLRRYLMSADVTFFESKPFFTSADHHDISEVLPIPTFEEFTIAPPPLSTTEVSSIPTVE</sequence>
<keyword evidence="1" id="KW-1185">Reference proteome</keyword>
<evidence type="ECO:0000313" key="2">
    <source>
        <dbReference type="RefSeq" id="XP_075094767.1"/>
    </source>
</evidence>
<protein>
    <submittedName>
        <fullName evidence="2">DExH-box ATP-dependent RNA helicase DExH7, chloroplastic isoform X4</fullName>
    </submittedName>
</protein>
<organism evidence="1 2">
    <name type="scientific">Nicotiana tabacum</name>
    <name type="common">Common tobacco</name>
    <dbReference type="NCBI Taxonomy" id="4097"/>
    <lineage>
        <taxon>Eukaryota</taxon>
        <taxon>Viridiplantae</taxon>
        <taxon>Streptophyta</taxon>
        <taxon>Embryophyta</taxon>
        <taxon>Tracheophyta</taxon>
        <taxon>Spermatophyta</taxon>
        <taxon>Magnoliopsida</taxon>
        <taxon>eudicotyledons</taxon>
        <taxon>Gunneridae</taxon>
        <taxon>Pentapetalae</taxon>
        <taxon>asterids</taxon>
        <taxon>lamiids</taxon>
        <taxon>Solanales</taxon>
        <taxon>Solanaceae</taxon>
        <taxon>Nicotianoideae</taxon>
        <taxon>Nicotianeae</taxon>
        <taxon>Nicotiana</taxon>
    </lineage>
</organism>
<accession>A0AC58TC03</accession>
<keyword evidence="2" id="KW-0547">Nucleotide-binding</keyword>
<proteinExistence type="predicted"/>
<dbReference type="Proteomes" id="UP000790787">
    <property type="component" value="Chromosome 19"/>
</dbReference>
<reference evidence="1" key="1">
    <citation type="journal article" date="2014" name="Nat. Commun.">
        <title>The tobacco genome sequence and its comparison with those of tomato and potato.</title>
        <authorList>
            <person name="Sierro N."/>
            <person name="Battey J.N."/>
            <person name="Ouadi S."/>
            <person name="Bakaher N."/>
            <person name="Bovet L."/>
            <person name="Willig A."/>
            <person name="Goepfert S."/>
            <person name="Peitsch M.C."/>
            <person name="Ivanov N.V."/>
        </authorList>
    </citation>
    <scope>NUCLEOTIDE SEQUENCE [LARGE SCALE GENOMIC DNA]</scope>
</reference>
<evidence type="ECO:0000313" key="1">
    <source>
        <dbReference type="Proteomes" id="UP000790787"/>
    </source>
</evidence>
<name>A0AC58TC03_TOBAC</name>
<keyword evidence="2" id="KW-0067">ATP-binding</keyword>
<keyword evidence="2" id="KW-0347">Helicase</keyword>
<dbReference type="RefSeq" id="XP_075094767.1">
    <property type="nucleotide sequence ID" value="XM_075238666.1"/>
</dbReference>